<evidence type="ECO:0000313" key="2">
    <source>
        <dbReference type="EMBL" id="SDD74354.1"/>
    </source>
</evidence>
<proteinExistence type="predicted"/>
<feature type="transmembrane region" description="Helical" evidence="1">
    <location>
        <begin position="6"/>
        <end position="30"/>
    </location>
</feature>
<sequence>MARSWGVHWGAFVPCILIGFFYGAIAEYVSFTPRVPDRFTNIPLYVLVSALAGLVMVAITFAWSVRTVLLFDGGLVFLFSQKTTTRVIGWHTVPAASVRALWTDHATIGRVVRPRTRSLFTSIGVKGRYGVLFSGADVAAQVPTGQAPAGQAQPDAPVVRTFLFAQRTDTAPLVHAMAALMRARGVPGAEAIGWTALPPTRVSTPIVVGE</sequence>
<name>A0A1G6X8A5_9MICO</name>
<accession>A0A1G6X8A5</accession>
<feature type="transmembrane region" description="Helical" evidence="1">
    <location>
        <begin position="42"/>
        <end position="63"/>
    </location>
</feature>
<keyword evidence="1" id="KW-0812">Transmembrane</keyword>
<dbReference type="AlphaFoldDB" id="A0A1G6X8A5"/>
<gene>
    <name evidence="2" type="ORF">SAMN05216410_0109</name>
</gene>
<evidence type="ECO:0000256" key="1">
    <source>
        <dbReference type="SAM" id="Phobius"/>
    </source>
</evidence>
<evidence type="ECO:0000313" key="3">
    <source>
        <dbReference type="Proteomes" id="UP000199039"/>
    </source>
</evidence>
<organism evidence="2 3">
    <name type="scientific">Sanguibacter gelidistatuariae</name>
    <dbReference type="NCBI Taxonomy" id="1814289"/>
    <lineage>
        <taxon>Bacteria</taxon>
        <taxon>Bacillati</taxon>
        <taxon>Actinomycetota</taxon>
        <taxon>Actinomycetes</taxon>
        <taxon>Micrococcales</taxon>
        <taxon>Sanguibacteraceae</taxon>
        <taxon>Sanguibacter</taxon>
    </lineage>
</organism>
<dbReference type="Proteomes" id="UP000199039">
    <property type="component" value="Unassembled WGS sequence"/>
</dbReference>
<keyword evidence="1" id="KW-0472">Membrane</keyword>
<dbReference type="EMBL" id="FMYH01000010">
    <property type="protein sequence ID" value="SDD74354.1"/>
    <property type="molecule type" value="Genomic_DNA"/>
</dbReference>
<keyword evidence="3" id="KW-1185">Reference proteome</keyword>
<dbReference type="STRING" id="1814289.SAMN05216410_0109"/>
<protein>
    <submittedName>
        <fullName evidence="2">Uncharacterized protein</fullName>
    </submittedName>
</protein>
<keyword evidence="1" id="KW-1133">Transmembrane helix</keyword>
<reference evidence="2 3" key="1">
    <citation type="submission" date="2016-09" db="EMBL/GenBank/DDBJ databases">
        <authorList>
            <person name="Capua I."/>
            <person name="De Benedictis P."/>
            <person name="Joannis T."/>
            <person name="Lombin L.H."/>
            <person name="Cattoli G."/>
        </authorList>
    </citation>
    <scope>NUCLEOTIDE SEQUENCE [LARGE SCALE GENOMIC DNA]</scope>
    <source>
        <strain evidence="2 3">ISLP-3</strain>
    </source>
</reference>